<evidence type="ECO:0000259" key="6">
    <source>
        <dbReference type="PROSITE" id="PS50975"/>
    </source>
</evidence>
<keyword evidence="1 7" id="KW-0436">Ligase</keyword>
<keyword evidence="3 4" id="KW-0067">ATP-binding</keyword>
<gene>
    <name evidence="7" type="primary">bacD_2</name>
    <name evidence="7" type="ORF">A4G23_03532</name>
</gene>
<evidence type="ECO:0000256" key="1">
    <source>
        <dbReference type="ARBA" id="ARBA00022598"/>
    </source>
</evidence>
<dbReference type="EC" id="6.3.2.49" evidence="7"/>
<evidence type="ECO:0000256" key="4">
    <source>
        <dbReference type="PROSITE-ProRule" id="PRU00409"/>
    </source>
</evidence>
<dbReference type="EMBL" id="CP017316">
    <property type="protein sequence ID" value="AOT60657.1"/>
    <property type="molecule type" value="Genomic_DNA"/>
</dbReference>
<protein>
    <submittedName>
        <fullName evidence="7">Alanine-anticapsin ligase BacD</fullName>
        <ecNumber evidence="7">6.3.2.49</ecNumber>
    </submittedName>
</protein>
<evidence type="ECO:0000256" key="3">
    <source>
        <dbReference type="ARBA" id="ARBA00022840"/>
    </source>
</evidence>
<dbReference type="Proteomes" id="UP000095349">
    <property type="component" value="Chromosome"/>
</dbReference>
<dbReference type="KEGG" id="srn:A4G23_03532"/>
<dbReference type="SMART" id="SM01209">
    <property type="entry name" value="GARS_A"/>
    <property type="match status" value="1"/>
</dbReference>
<dbReference type="SUPFAM" id="SSF56059">
    <property type="entry name" value="Glutathione synthetase ATP-binding domain-like"/>
    <property type="match status" value="1"/>
</dbReference>
<feature type="domain" description="ATP-grasp" evidence="6">
    <location>
        <begin position="120"/>
        <end position="318"/>
    </location>
</feature>
<dbReference type="InterPro" id="IPR011761">
    <property type="entry name" value="ATP-grasp"/>
</dbReference>
<dbReference type="InterPro" id="IPR052032">
    <property type="entry name" value="ATP-dep_AA_Ligase"/>
</dbReference>
<dbReference type="PATRIC" id="fig|285473.5.peg.3698"/>
<proteinExistence type="predicted"/>
<dbReference type="OrthoDB" id="24041at2"/>
<dbReference type="GO" id="GO:0046872">
    <property type="term" value="F:metal ion binding"/>
    <property type="evidence" value="ECO:0007669"/>
    <property type="project" value="InterPro"/>
</dbReference>
<evidence type="ECO:0000256" key="5">
    <source>
        <dbReference type="SAM" id="MobiDB-lite"/>
    </source>
</evidence>
<feature type="region of interest" description="Disordered" evidence="5">
    <location>
        <begin position="422"/>
        <end position="511"/>
    </location>
</feature>
<dbReference type="RefSeq" id="WP_069977741.1">
    <property type="nucleotide sequence ID" value="NZ_CP017316.1"/>
</dbReference>
<dbReference type="PROSITE" id="PS50975">
    <property type="entry name" value="ATP_GRASP"/>
    <property type="match status" value="1"/>
</dbReference>
<keyword evidence="2 4" id="KW-0547">Nucleotide-binding</keyword>
<dbReference type="AlphaFoldDB" id="A0A1D8G5E1"/>
<accession>A0A1D8G5E1</accession>
<feature type="compositionally biased region" description="Low complexity" evidence="5">
    <location>
        <begin position="444"/>
        <end position="511"/>
    </location>
</feature>
<evidence type="ECO:0000313" key="7">
    <source>
        <dbReference type="EMBL" id="AOT60657.1"/>
    </source>
</evidence>
<dbReference type="InterPro" id="IPR041472">
    <property type="entry name" value="BL00235/CARNS1_N"/>
</dbReference>
<keyword evidence="8" id="KW-1185">Reference proteome</keyword>
<organism evidence="7 8">
    <name type="scientific">Streptomyces rubrolavendulae</name>
    <dbReference type="NCBI Taxonomy" id="285473"/>
    <lineage>
        <taxon>Bacteria</taxon>
        <taxon>Bacillati</taxon>
        <taxon>Actinomycetota</taxon>
        <taxon>Actinomycetes</taxon>
        <taxon>Kitasatosporales</taxon>
        <taxon>Streptomycetaceae</taxon>
        <taxon>Streptomyces</taxon>
    </lineage>
</organism>
<dbReference type="GeneID" id="33064881"/>
<evidence type="ECO:0000256" key="2">
    <source>
        <dbReference type="ARBA" id="ARBA00022741"/>
    </source>
</evidence>
<dbReference type="Gene3D" id="3.30.470.20">
    <property type="entry name" value="ATP-grasp fold, B domain"/>
    <property type="match status" value="1"/>
</dbReference>
<dbReference type="PANTHER" id="PTHR43585:SF2">
    <property type="entry name" value="ATP-GRASP ENZYME FSQD"/>
    <property type="match status" value="1"/>
</dbReference>
<name>A0A1D8G5E1_9ACTN</name>
<sequence>MNTRPDAPRDGVLVVVGSGIRLYREYLLAGAAREHPLWLFDSREPSWQTPYLAGSTLVDTSDPRALVDAATALAATRPVDGVLCYTEALVEPAAAIVDSLGLPGMSREAVSVCRDKGRTRRRLAEAGVGQPRFAAVPSLDEAARAAEAIGYPVVLKPRGLAGSLGVVHVPGPADLARAYREATAPSYPGVPTYDAPVLVEEYADGPEISVDGLLADGVYRPLVLARKRVAMPPYFEEEGHLVDAADPLLTSPELLAFLTDVHRALGATGSLTHTELRLTAKGPRLIEVNARLGGGLIPLLGRLAGGVDPGRAGARAALGLPVDAAGPEPAGEGRAGGRVAAVHFSYPAEDCTVEAVRLPEEGAVPGLHHAAALAEPGDVLRLPPRGYISRYAYAICVADTVEECEESVALARAAVRLDHRPAPAFDPDAGPELAWSTAPPSPAPEGAAPDGIAPEGAAPEGAAPGGTAPEGAAPEGAAPGGTAPDGTTPQAASAPEGPAPVAGAAPGGAVR</sequence>
<dbReference type="GO" id="GO:0005524">
    <property type="term" value="F:ATP binding"/>
    <property type="evidence" value="ECO:0007669"/>
    <property type="project" value="UniProtKB-UniRule"/>
</dbReference>
<dbReference type="PANTHER" id="PTHR43585">
    <property type="entry name" value="FUMIPYRROLE BIOSYNTHESIS PROTEIN C"/>
    <property type="match status" value="1"/>
</dbReference>
<reference evidence="7 8" key="1">
    <citation type="submission" date="2016-09" db="EMBL/GenBank/DDBJ databases">
        <title>Streptomyces rubrolavendulae MJM4426 Genome sequencing and assembly.</title>
        <authorList>
            <person name="Kim J.-G."/>
        </authorList>
    </citation>
    <scope>NUCLEOTIDE SEQUENCE [LARGE SCALE GENOMIC DNA]</scope>
    <source>
        <strain evidence="7 8">MJM4426</strain>
    </source>
</reference>
<dbReference type="Gene3D" id="3.40.50.20">
    <property type="match status" value="1"/>
</dbReference>
<dbReference type="STRING" id="285473.A4G23_03532"/>
<dbReference type="Pfam" id="PF13535">
    <property type="entry name" value="ATP-grasp_4"/>
    <property type="match status" value="1"/>
</dbReference>
<dbReference type="Pfam" id="PF18130">
    <property type="entry name" value="ATPgrasp_N"/>
    <property type="match status" value="1"/>
</dbReference>
<evidence type="ECO:0000313" key="8">
    <source>
        <dbReference type="Proteomes" id="UP000095349"/>
    </source>
</evidence>
<dbReference type="GO" id="GO:0034026">
    <property type="term" value="F:L-amino-acid alpha-ligase activity"/>
    <property type="evidence" value="ECO:0007669"/>
    <property type="project" value="UniProtKB-EC"/>
</dbReference>